<dbReference type="Gene3D" id="3.30.559.10">
    <property type="entry name" value="Chloramphenicol acetyltransferase-like domain"/>
    <property type="match status" value="1"/>
</dbReference>
<dbReference type="OrthoDB" id="756073at2759"/>
<gene>
    <name evidence="2" type="ORF">ANE_LOCUS23444</name>
</gene>
<dbReference type="GO" id="GO:0016747">
    <property type="term" value="F:acyltransferase activity, transferring groups other than amino-acyl groups"/>
    <property type="evidence" value="ECO:0007669"/>
    <property type="project" value="TreeGrafter"/>
</dbReference>
<dbReference type="Proteomes" id="UP000489600">
    <property type="component" value="Unassembled WGS sequence"/>
</dbReference>
<dbReference type="PANTHER" id="PTHR31642">
    <property type="entry name" value="TRICHOTHECENE 3-O-ACETYLTRANSFERASE"/>
    <property type="match status" value="1"/>
</dbReference>
<comment type="similarity">
    <text evidence="1">Belongs to the plant acyltransferase family.</text>
</comment>
<sequence length="359" mass="39582">METKIIPKSMVAGVQTVIPVEVTQHREVRSISVGDPVRVGIFRRALNMVTYYKQEGDDSGWLAAGWIKESLGRALTEQPMLSGRVRRTEAVDGLEVVANDCGVRLVEAMFKASLPEFLEMVKRDKNRAEAETVFWRDIDELDPQFSPLLYVQVTNFESGGYSIGISCSILIADLILETDFLTKWAQIQSSLAHSQTTLKPIFYLPSLKQNFGNFIELSKSASVLDRSELVAVFQFQTCPKNSLSCMRKAVNGTCKKASPDVFLFVKEQGVSENSTGCDGMKVEIHSSTEPFSDCDCDRGGDLEETNVGVLDKKLAFGEKLKGTSCWIGSVSKGVVFVAQSTFGDDDKSVAKFIVALPKE</sequence>
<protein>
    <submittedName>
        <fullName evidence="2">Uncharacterized protein</fullName>
    </submittedName>
</protein>
<reference evidence="2" key="1">
    <citation type="submission" date="2019-07" db="EMBL/GenBank/DDBJ databases">
        <authorList>
            <person name="Dittberner H."/>
        </authorList>
    </citation>
    <scope>NUCLEOTIDE SEQUENCE [LARGE SCALE GENOMIC DNA]</scope>
</reference>
<dbReference type="InterPro" id="IPR050317">
    <property type="entry name" value="Plant_Fungal_Acyltransferase"/>
</dbReference>
<evidence type="ECO:0000313" key="2">
    <source>
        <dbReference type="EMBL" id="VVB13000.1"/>
    </source>
</evidence>
<proteinExistence type="inferred from homology"/>
<accession>A0A565CGZ7</accession>
<organism evidence="2 3">
    <name type="scientific">Arabis nemorensis</name>
    <dbReference type="NCBI Taxonomy" id="586526"/>
    <lineage>
        <taxon>Eukaryota</taxon>
        <taxon>Viridiplantae</taxon>
        <taxon>Streptophyta</taxon>
        <taxon>Embryophyta</taxon>
        <taxon>Tracheophyta</taxon>
        <taxon>Spermatophyta</taxon>
        <taxon>Magnoliopsida</taxon>
        <taxon>eudicotyledons</taxon>
        <taxon>Gunneridae</taxon>
        <taxon>Pentapetalae</taxon>
        <taxon>rosids</taxon>
        <taxon>malvids</taxon>
        <taxon>Brassicales</taxon>
        <taxon>Brassicaceae</taxon>
        <taxon>Arabideae</taxon>
        <taxon>Arabis</taxon>
    </lineage>
</organism>
<evidence type="ECO:0000313" key="3">
    <source>
        <dbReference type="Proteomes" id="UP000489600"/>
    </source>
</evidence>
<dbReference type="InterPro" id="IPR023213">
    <property type="entry name" value="CAT-like_dom_sf"/>
</dbReference>
<dbReference type="EMBL" id="CABITT030000008">
    <property type="protein sequence ID" value="VVB13000.1"/>
    <property type="molecule type" value="Genomic_DNA"/>
</dbReference>
<evidence type="ECO:0000256" key="1">
    <source>
        <dbReference type="ARBA" id="ARBA00009861"/>
    </source>
</evidence>
<dbReference type="AlphaFoldDB" id="A0A565CGZ7"/>
<dbReference type="Pfam" id="PF02458">
    <property type="entry name" value="Transferase"/>
    <property type="match status" value="1"/>
</dbReference>
<comment type="caution">
    <text evidence="2">The sequence shown here is derived from an EMBL/GenBank/DDBJ whole genome shotgun (WGS) entry which is preliminary data.</text>
</comment>
<name>A0A565CGZ7_9BRAS</name>
<dbReference type="PANTHER" id="PTHR31642:SF299">
    <property type="entry name" value="OS02G0653400 PROTEIN"/>
    <property type="match status" value="1"/>
</dbReference>
<keyword evidence="3" id="KW-1185">Reference proteome</keyword>